<gene>
    <name evidence="1" type="ORF">GCM10010449_71880</name>
</gene>
<dbReference type="Proteomes" id="UP001501637">
    <property type="component" value="Unassembled WGS sequence"/>
</dbReference>
<proteinExistence type="predicted"/>
<evidence type="ECO:0000313" key="1">
    <source>
        <dbReference type="EMBL" id="GAA3141701.1"/>
    </source>
</evidence>
<sequence>MSTVIAYVDGFNLYYGMRAKHGHRYYWLDLAALVRRLRPTDTLIGVRYFTAPVRGEPTAAANQSTYLDALVAHSQGEVETVLGRFVEKKPRCRECRTCWVCACTPPHIYRTYEEKATDVAIGARLVEDSATGASDVALIVSADTDLVPAVEAAQRVCPSRSVYMALPPGQVRLSKYFTTVGHFNINETALRASQLPPVVQDTTSGALYSRPAKWK</sequence>
<evidence type="ECO:0008006" key="3">
    <source>
        <dbReference type="Google" id="ProtNLM"/>
    </source>
</evidence>
<organism evidence="1 2">
    <name type="scientific">Streptomyces rectiviolaceus</name>
    <dbReference type="NCBI Taxonomy" id="332591"/>
    <lineage>
        <taxon>Bacteria</taxon>
        <taxon>Bacillati</taxon>
        <taxon>Actinomycetota</taxon>
        <taxon>Actinomycetes</taxon>
        <taxon>Kitasatosporales</taxon>
        <taxon>Streptomycetaceae</taxon>
        <taxon>Streptomyces</taxon>
    </lineage>
</organism>
<accession>A0ABP6NAC4</accession>
<dbReference type="Gene3D" id="3.40.50.1010">
    <property type="entry name" value="5'-nuclease"/>
    <property type="match status" value="1"/>
</dbReference>
<evidence type="ECO:0000313" key="2">
    <source>
        <dbReference type="Proteomes" id="UP001501637"/>
    </source>
</evidence>
<keyword evidence="2" id="KW-1185">Reference proteome</keyword>
<dbReference type="CDD" id="cd18722">
    <property type="entry name" value="PIN_NicB-like"/>
    <property type="match status" value="1"/>
</dbReference>
<dbReference type="RefSeq" id="WP_344528461.1">
    <property type="nucleotide sequence ID" value="NZ_BAAAUG010000169.1"/>
</dbReference>
<dbReference type="EMBL" id="BAAAUG010000169">
    <property type="protein sequence ID" value="GAA3141701.1"/>
    <property type="molecule type" value="Genomic_DNA"/>
</dbReference>
<protein>
    <recommendedName>
        <fullName evidence="3">NYN domain-containing protein</fullName>
    </recommendedName>
</protein>
<name>A0ABP6NAC4_9ACTN</name>
<reference evidence="2" key="1">
    <citation type="journal article" date="2019" name="Int. J. Syst. Evol. Microbiol.">
        <title>The Global Catalogue of Microorganisms (GCM) 10K type strain sequencing project: providing services to taxonomists for standard genome sequencing and annotation.</title>
        <authorList>
            <consortium name="The Broad Institute Genomics Platform"/>
            <consortium name="The Broad Institute Genome Sequencing Center for Infectious Disease"/>
            <person name="Wu L."/>
            <person name="Ma J."/>
        </authorList>
    </citation>
    <scope>NUCLEOTIDE SEQUENCE [LARGE SCALE GENOMIC DNA]</scope>
    <source>
        <strain evidence="2">JCM 9092</strain>
    </source>
</reference>
<comment type="caution">
    <text evidence="1">The sequence shown here is derived from an EMBL/GenBank/DDBJ whole genome shotgun (WGS) entry which is preliminary data.</text>
</comment>